<reference evidence="2" key="2">
    <citation type="journal article" date="2015" name="Fish Shellfish Immunol.">
        <title>Early steps in the European eel (Anguilla anguilla)-Vibrio vulnificus interaction in the gills: Role of the RtxA13 toxin.</title>
        <authorList>
            <person name="Callol A."/>
            <person name="Pajuelo D."/>
            <person name="Ebbesson L."/>
            <person name="Teles M."/>
            <person name="MacKenzie S."/>
            <person name="Amaro C."/>
        </authorList>
    </citation>
    <scope>NUCLEOTIDE SEQUENCE</scope>
</reference>
<evidence type="ECO:0000256" key="1">
    <source>
        <dbReference type="SAM" id="MobiDB-lite"/>
    </source>
</evidence>
<feature type="compositionally biased region" description="Basic and acidic residues" evidence="1">
    <location>
        <begin position="14"/>
        <end position="25"/>
    </location>
</feature>
<feature type="region of interest" description="Disordered" evidence="1">
    <location>
        <begin position="1"/>
        <end position="25"/>
    </location>
</feature>
<name>A0A0E9VGD8_ANGAN</name>
<reference evidence="2" key="1">
    <citation type="submission" date="2014-11" db="EMBL/GenBank/DDBJ databases">
        <authorList>
            <person name="Amaro Gonzalez C."/>
        </authorList>
    </citation>
    <scope>NUCLEOTIDE SEQUENCE</scope>
</reference>
<dbReference type="AlphaFoldDB" id="A0A0E9VGD8"/>
<dbReference type="EMBL" id="GBXM01031501">
    <property type="protein sequence ID" value="JAH77076.1"/>
    <property type="molecule type" value="Transcribed_RNA"/>
</dbReference>
<feature type="compositionally biased region" description="Basic residues" evidence="1">
    <location>
        <begin position="1"/>
        <end position="13"/>
    </location>
</feature>
<proteinExistence type="predicted"/>
<accession>A0A0E9VGD8</accession>
<sequence>MVRNTKSRGKQTRQAKERIGVERNKSVVLHKIKSVNKPEGLDGNRSQTR</sequence>
<evidence type="ECO:0000313" key="2">
    <source>
        <dbReference type="EMBL" id="JAH77076.1"/>
    </source>
</evidence>
<organism evidence="2">
    <name type="scientific">Anguilla anguilla</name>
    <name type="common">European freshwater eel</name>
    <name type="synonym">Muraena anguilla</name>
    <dbReference type="NCBI Taxonomy" id="7936"/>
    <lineage>
        <taxon>Eukaryota</taxon>
        <taxon>Metazoa</taxon>
        <taxon>Chordata</taxon>
        <taxon>Craniata</taxon>
        <taxon>Vertebrata</taxon>
        <taxon>Euteleostomi</taxon>
        <taxon>Actinopterygii</taxon>
        <taxon>Neopterygii</taxon>
        <taxon>Teleostei</taxon>
        <taxon>Anguilliformes</taxon>
        <taxon>Anguillidae</taxon>
        <taxon>Anguilla</taxon>
    </lineage>
</organism>
<protein>
    <submittedName>
        <fullName evidence="2">Uncharacterized protein</fullName>
    </submittedName>
</protein>